<organism evidence="2 3">
    <name type="scientific">Aeromicrobium choanae</name>
    <dbReference type="NCBI Taxonomy" id="1736691"/>
    <lineage>
        <taxon>Bacteria</taxon>
        <taxon>Bacillati</taxon>
        <taxon>Actinomycetota</taxon>
        <taxon>Actinomycetes</taxon>
        <taxon>Propionibacteriales</taxon>
        <taxon>Nocardioidaceae</taxon>
        <taxon>Aeromicrobium</taxon>
    </lineage>
</organism>
<dbReference type="CDD" id="cd17040">
    <property type="entry name" value="Ubl_MoaD_like"/>
    <property type="match status" value="1"/>
</dbReference>
<proteinExistence type="predicted"/>
<dbReference type="STRING" id="1736691.SAMN06295964_0725"/>
<accession>A0A1T4YSY9</accession>
<reference evidence="3" key="1">
    <citation type="submission" date="2017-02" db="EMBL/GenBank/DDBJ databases">
        <authorList>
            <person name="Varghese N."/>
            <person name="Submissions S."/>
        </authorList>
    </citation>
    <scope>NUCLEOTIDE SEQUENCE [LARGE SCALE GENOMIC DNA]</scope>
    <source>
        <strain evidence="3">9H-4</strain>
    </source>
</reference>
<dbReference type="SUPFAM" id="SSF54285">
    <property type="entry name" value="MoaD/ThiS"/>
    <property type="match status" value="1"/>
</dbReference>
<feature type="region of interest" description="Disordered" evidence="1">
    <location>
        <begin position="57"/>
        <end position="80"/>
    </location>
</feature>
<sequence>MQPVRVRLFAAAREAAGTSETTVEAATVGDVLDALTARFEDLGPVLTRCSVLVDGTRTTDRSAPVPAGGPVDVLPPYAGG</sequence>
<evidence type="ECO:0000313" key="3">
    <source>
        <dbReference type="Proteomes" id="UP000191040"/>
    </source>
</evidence>
<dbReference type="Proteomes" id="UP000191040">
    <property type="component" value="Chromosome I"/>
</dbReference>
<protein>
    <submittedName>
        <fullName evidence="2">Molybdopterin synthase sulfur carrier subunit</fullName>
    </submittedName>
</protein>
<dbReference type="Gene3D" id="3.10.20.30">
    <property type="match status" value="1"/>
</dbReference>
<evidence type="ECO:0000256" key="1">
    <source>
        <dbReference type="SAM" id="MobiDB-lite"/>
    </source>
</evidence>
<dbReference type="InterPro" id="IPR003749">
    <property type="entry name" value="ThiS/MoaD-like"/>
</dbReference>
<dbReference type="InterPro" id="IPR016155">
    <property type="entry name" value="Mopterin_synth/thiamin_S_b"/>
</dbReference>
<dbReference type="Pfam" id="PF02597">
    <property type="entry name" value="ThiS"/>
    <property type="match status" value="1"/>
</dbReference>
<dbReference type="EMBL" id="LT796768">
    <property type="protein sequence ID" value="SKB04846.1"/>
    <property type="molecule type" value="Genomic_DNA"/>
</dbReference>
<keyword evidence="3" id="KW-1185">Reference proteome</keyword>
<dbReference type="AlphaFoldDB" id="A0A1T4YSY9"/>
<dbReference type="OrthoDB" id="4331766at2"/>
<gene>
    <name evidence="2" type="ORF">SAMN06295964_0725</name>
</gene>
<dbReference type="RefSeq" id="WP_078698886.1">
    <property type="nucleotide sequence ID" value="NZ_LT796768.1"/>
</dbReference>
<name>A0A1T4YSY9_9ACTN</name>
<dbReference type="InterPro" id="IPR012675">
    <property type="entry name" value="Beta-grasp_dom_sf"/>
</dbReference>
<evidence type="ECO:0000313" key="2">
    <source>
        <dbReference type="EMBL" id="SKB04846.1"/>
    </source>
</evidence>